<dbReference type="InterPro" id="IPR001119">
    <property type="entry name" value="SLH_dom"/>
</dbReference>
<dbReference type="RefSeq" id="WP_186879187.1">
    <property type="nucleotide sequence ID" value="NZ_JACOPN010000009.1"/>
</dbReference>
<feature type="signal peptide" evidence="4">
    <location>
        <begin position="1"/>
        <end position="25"/>
    </location>
</feature>
<dbReference type="PANTHER" id="PTHR34135">
    <property type="entry name" value="LYSOZYME"/>
    <property type="match status" value="1"/>
</dbReference>
<dbReference type="InterPro" id="IPR002053">
    <property type="entry name" value="Glyco_hydro_25"/>
</dbReference>
<dbReference type="PROSITE" id="PS51904">
    <property type="entry name" value="GLYCOSYL_HYDROL_F25_2"/>
    <property type="match status" value="1"/>
</dbReference>
<dbReference type="PROSITE" id="PS51272">
    <property type="entry name" value="SLH"/>
    <property type="match status" value="2"/>
</dbReference>
<evidence type="ECO:0000256" key="3">
    <source>
        <dbReference type="SAM" id="MobiDB-lite"/>
    </source>
</evidence>
<dbReference type="PANTHER" id="PTHR34135:SF2">
    <property type="entry name" value="LYSOZYME"/>
    <property type="match status" value="1"/>
</dbReference>
<keyword evidence="7" id="KW-1185">Reference proteome</keyword>
<dbReference type="GO" id="GO:0009253">
    <property type="term" value="P:peptidoglycan catabolic process"/>
    <property type="evidence" value="ECO:0007669"/>
    <property type="project" value="InterPro"/>
</dbReference>
<proteinExistence type="inferred from homology"/>
<dbReference type="Proteomes" id="UP000602260">
    <property type="component" value="Unassembled WGS sequence"/>
</dbReference>
<dbReference type="AlphaFoldDB" id="A0A8J6J6L5"/>
<dbReference type="SUPFAM" id="SSF51445">
    <property type="entry name" value="(Trans)glycosidases"/>
    <property type="match status" value="1"/>
</dbReference>
<dbReference type="Pfam" id="PF01183">
    <property type="entry name" value="Glyco_hydro_25"/>
    <property type="match status" value="1"/>
</dbReference>
<feature type="region of interest" description="Disordered" evidence="3">
    <location>
        <begin position="440"/>
        <end position="475"/>
    </location>
</feature>
<dbReference type="GO" id="GO:0003796">
    <property type="term" value="F:lysozyme activity"/>
    <property type="evidence" value="ECO:0007669"/>
    <property type="project" value="InterPro"/>
</dbReference>
<evidence type="ECO:0000256" key="1">
    <source>
        <dbReference type="ARBA" id="ARBA00010646"/>
    </source>
</evidence>
<keyword evidence="2" id="KW-0677">Repeat</keyword>
<feature type="chain" id="PRO_5035183395" evidence="4">
    <location>
        <begin position="26"/>
        <end position="475"/>
    </location>
</feature>
<dbReference type="GO" id="GO:0016052">
    <property type="term" value="P:carbohydrate catabolic process"/>
    <property type="evidence" value="ECO:0007669"/>
    <property type="project" value="TreeGrafter"/>
</dbReference>
<dbReference type="Pfam" id="PF00395">
    <property type="entry name" value="SLH"/>
    <property type="match status" value="2"/>
</dbReference>
<sequence>MKQQFLRRALGGALSVGLLMQPALAAVTPDIPQGWTTPFSDVAEGDWYTPFVSTLNSQGVINGYDDGRFGPNDAVRAGDAILMVVKAAGSGNQPALEGAHYAAGYVQYALDRGWLTQAQAAVDLNAPASRLYIAALAAKALGLSASTKRSPFADVSDGYVTALYQNGVVVGEKSGGKRYFKPDNSITRAELSVIVWQVMSFDDYIHFSSHVLEKLDGVPVNRYDNAAFVKTDGRMEYVGGDRASLAGVDVSSHQGTVDWAKVAADGIDFVIIRCGGRYYGSGKVFEDKQFKSNIRGALDAGLQVGVYFFSQATNQTEALEEAQFVLDTIADYPVDGPVVFDWENIGTDSARTDGMTSAQVTAAANAFCGRIKAAGYQPMIYFNQYIGYLLYDLDQVTQYPFWLAEYTDKPTFYYHFEMWQYTSSGSVDGITGKVDRNLWMPKEAPVRPDRPSQETEPGEDEEAMPPSQDISREQS</sequence>
<evidence type="ECO:0000259" key="5">
    <source>
        <dbReference type="PROSITE" id="PS51272"/>
    </source>
</evidence>
<dbReference type="Gene3D" id="3.20.20.80">
    <property type="entry name" value="Glycosidases"/>
    <property type="match status" value="1"/>
</dbReference>
<dbReference type="GO" id="GO:0016998">
    <property type="term" value="P:cell wall macromolecule catabolic process"/>
    <property type="evidence" value="ECO:0007669"/>
    <property type="project" value="InterPro"/>
</dbReference>
<organism evidence="6 7">
    <name type="scientific">Flintibacter faecis</name>
    <dbReference type="NCBI Taxonomy" id="2763047"/>
    <lineage>
        <taxon>Bacteria</taxon>
        <taxon>Bacillati</taxon>
        <taxon>Bacillota</taxon>
        <taxon>Clostridia</taxon>
        <taxon>Eubacteriales</taxon>
        <taxon>Flintibacter</taxon>
    </lineage>
</organism>
<evidence type="ECO:0000313" key="7">
    <source>
        <dbReference type="Proteomes" id="UP000602260"/>
    </source>
</evidence>
<evidence type="ECO:0000313" key="6">
    <source>
        <dbReference type="EMBL" id="MBC5718072.1"/>
    </source>
</evidence>
<dbReference type="CDD" id="cd06414">
    <property type="entry name" value="GH25_LytC-like"/>
    <property type="match status" value="1"/>
</dbReference>
<protein>
    <submittedName>
        <fullName evidence="6">S-layer homology domain-containing protein</fullName>
    </submittedName>
</protein>
<accession>A0A8J6J6L5</accession>
<feature type="compositionally biased region" description="Basic and acidic residues" evidence="3">
    <location>
        <begin position="444"/>
        <end position="453"/>
    </location>
</feature>
<comment type="caution">
    <text evidence="6">The sequence shown here is derived from an EMBL/GenBank/DDBJ whole genome shotgun (WGS) entry which is preliminary data.</text>
</comment>
<gene>
    <name evidence="6" type="ORF">H8S55_12235</name>
</gene>
<comment type="similarity">
    <text evidence="1">Belongs to the glycosyl hydrolase 25 family.</text>
</comment>
<reference evidence="6" key="1">
    <citation type="submission" date="2020-08" db="EMBL/GenBank/DDBJ databases">
        <title>Genome public.</title>
        <authorList>
            <person name="Liu C."/>
            <person name="Sun Q."/>
        </authorList>
    </citation>
    <scope>NUCLEOTIDE SEQUENCE</scope>
    <source>
        <strain evidence="6">BX5</strain>
    </source>
</reference>
<evidence type="ECO:0000256" key="2">
    <source>
        <dbReference type="ARBA" id="ARBA00022737"/>
    </source>
</evidence>
<evidence type="ECO:0000256" key="4">
    <source>
        <dbReference type="SAM" id="SignalP"/>
    </source>
</evidence>
<name>A0A8J6J6L5_9FIRM</name>
<dbReference type="EMBL" id="JACOPN010000009">
    <property type="protein sequence ID" value="MBC5718072.1"/>
    <property type="molecule type" value="Genomic_DNA"/>
</dbReference>
<feature type="domain" description="SLH" evidence="5">
    <location>
        <begin position="143"/>
        <end position="209"/>
    </location>
</feature>
<dbReference type="InterPro" id="IPR017853">
    <property type="entry name" value="GH"/>
</dbReference>
<keyword evidence="4" id="KW-0732">Signal</keyword>
<feature type="domain" description="SLH" evidence="5">
    <location>
        <begin position="35"/>
        <end position="98"/>
    </location>
</feature>